<protein>
    <submittedName>
        <fullName evidence="5">Multidrug resistance protein, putative</fullName>
        <ecNumber evidence="5">3.6.3.44</ecNumber>
    </submittedName>
</protein>
<evidence type="ECO:0000256" key="3">
    <source>
        <dbReference type="ARBA" id="ARBA00023136"/>
    </source>
</evidence>
<gene>
    <name evidence="5" type="ORF">EDI_172370</name>
</gene>
<sequence length="185" mass="21367">MTKSISSMSMVIEITKIKWLLSFYKLIFGALEKEIDPIVTFNIFNVNPDPNEISSKNNLYGTQRKGNGIMQPLMTVLMGDMSIFWSNKDGIKMCEDIFIDFIIKTRWTWYDFQESRELTIRIATDIKNLQDGNGPKFGMIFQIFSIAITGYIPEFIKSCDLTLVLIVTVPLSYFFHRFSNGLNEI</sequence>
<keyword evidence="6" id="KW-1185">Reference proteome</keyword>
<dbReference type="KEGG" id="edi:EDI_172370"/>
<dbReference type="VEuPathDB" id="AmoebaDB:EDI_172370"/>
<dbReference type="Pfam" id="PF00664">
    <property type="entry name" value="ABC_membrane"/>
    <property type="match status" value="1"/>
</dbReference>
<dbReference type="GeneID" id="5883146"/>
<dbReference type="EC" id="3.6.3.44" evidence="5"/>
<dbReference type="GO" id="GO:0140359">
    <property type="term" value="F:ABC-type transporter activity"/>
    <property type="evidence" value="ECO:0007669"/>
    <property type="project" value="InterPro"/>
</dbReference>
<dbReference type="SUPFAM" id="SSF90123">
    <property type="entry name" value="ABC transporter transmembrane region"/>
    <property type="match status" value="1"/>
</dbReference>
<keyword evidence="1" id="KW-0812">Transmembrane</keyword>
<dbReference type="GO" id="GO:0016787">
    <property type="term" value="F:hydrolase activity"/>
    <property type="evidence" value="ECO:0007669"/>
    <property type="project" value="UniProtKB-KW"/>
</dbReference>
<keyword evidence="5" id="KW-0378">Hydrolase</keyword>
<dbReference type="Gene3D" id="1.20.1560.10">
    <property type="entry name" value="ABC transporter type 1, transmembrane domain"/>
    <property type="match status" value="1"/>
</dbReference>
<dbReference type="InterPro" id="IPR036640">
    <property type="entry name" value="ABC1_TM_sf"/>
</dbReference>
<proteinExistence type="predicted"/>
<dbReference type="GO" id="GO:0005524">
    <property type="term" value="F:ATP binding"/>
    <property type="evidence" value="ECO:0007669"/>
    <property type="project" value="InterPro"/>
</dbReference>
<organism evidence="6">
    <name type="scientific">Entamoeba dispar (strain ATCC PRA-260 / SAW760)</name>
    <dbReference type="NCBI Taxonomy" id="370354"/>
    <lineage>
        <taxon>Eukaryota</taxon>
        <taxon>Amoebozoa</taxon>
        <taxon>Evosea</taxon>
        <taxon>Archamoebae</taxon>
        <taxon>Mastigamoebida</taxon>
        <taxon>Entamoebidae</taxon>
        <taxon>Entamoeba</taxon>
    </lineage>
</organism>
<keyword evidence="3" id="KW-0472">Membrane</keyword>
<dbReference type="GO" id="GO:0016020">
    <property type="term" value="C:membrane"/>
    <property type="evidence" value="ECO:0007669"/>
    <property type="project" value="InterPro"/>
</dbReference>
<dbReference type="InterPro" id="IPR011527">
    <property type="entry name" value="ABC1_TM_dom"/>
</dbReference>
<name>B0EIP0_ENTDS</name>
<dbReference type="EMBL" id="DS549481">
    <property type="protein sequence ID" value="EDR25591.1"/>
    <property type="molecule type" value="Genomic_DNA"/>
</dbReference>
<evidence type="ECO:0000256" key="1">
    <source>
        <dbReference type="ARBA" id="ARBA00022692"/>
    </source>
</evidence>
<reference evidence="6" key="1">
    <citation type="submission" date="2007-12" db="EMBL/GenBank/DDBJ databases">
        <title>Annotation of Entamoeba dispar SAW760.</title>
        <authorList>
            <person name="Lorenzi H."/>
            <person name="Inman J."/>
            <person name="Schobel S."/>
            <person name="Amedeo P."/>
            <person name="Caler E."/>
        </authorList>
    </citation>
    <scope>NUCLEOTIDE SEQUENCE [LARGE SCALE GENOMIC DNA]</scope>
    <source>
        <strain evidence="6">ATCC PRA-260 / SAW760</strain>
    </source>
</reference>
<evidence type="ECO:0000256" key="2">
    <source>
        <dbReference type="ARBA" id="ARBA00022989"/>
    </source>
</evidence>
<dbReference type="Proteomes" id="UP000008076">
    <property type="component" value="Unassembled WGS sequence"/>
</dbReference>
<dbReference type="AlphaFoldDB" id="B0EIP0"/>
<evidence type="ECO:0000313" key="5">
    <source>
        <dbReference type="EMBL" id="EDR25591.1"/>
    </source>
</evidence>
<accession>B0EIP0</accession>
<evidence type="ECO:0000259" key="4">
    <source>
        <dbReference type="Pfam" id="PF00664"/>
    </source>
</evidence>
<evidence type="ECO:0000313" key="6">
    <source>
        <dbReference type="Proteomes" id="UP000008076"/>
    </source>
</evidence>
<dbReference type="RefSeq" id="XP_001738081.1">
    <property type="nucleotide sequence ID" value="XM_001738029.1"/>
</dbReference>
<feature type="domain" description="ABC transmembrane type-1" evidence="4">
    <location>
        <begin position="107"/>
        <end position="177"/>
    </location>
</feature>
<keyword evidence="2" id="KW-1133">Transmembrane helix</keyword>
<dbReference type="OrthoDB" id="6500128at2759"/>